<dbReference type="EMBL" id="NHOQ01001719">
    <property type="protein sequence ID" value="PWA22458.1"/>
    <property type="molecule type" value="Genomic_DNA"/>
</dbReference>
<accession>A0A315VHC8</accession>
<dbReference type="InterPro" id="IPR001846">
    <property type="entry name" value="VWF_type-D"/>
</dbReference>
<comment type="caution">
    <text evidence="4">The sequence shown here is derived from an EMBL/GenBank/DDBJ whole genome shotgun (WGS) entry which is preliminary data.</text>
</comment>
<dbReference type="SMART" id="SM00832">
    <property type="entry name" value="C8"/>
    <property type="match status" value="1"/>
</dbReference>
<dbReference type="InterPro" id="IPR036084">
    <property type="entry name" value="Ser_inhib-like_sf"/>
</dbReference>
<dbReference type="GO" id="GO:0031012">
    <property type="term" value="C:extracellular matrix"/>
    <property type="evidence" value="ECO:0007669"/>
    <property type="project" value="TreeGrafter"/>
</dbReference>
<dbReference type="Pfam" id="PF08742">
    <property type="entry name" value="C8"/>
    <property type="match status" value="1"/>
</dbReference>
<gene>
    <name evidence="4" type="ORF">CCH79_00015397</name>
</gene>
<dbReference type="InterPro" id="IPR002919">
    <property type="entry name" value="TIL_dom"/>
</dbReference>
<evidence type="ECO:0000313" key="5">
    <source>
        <dbReference type="Proteomes" id="UP000250572"/>
    </source>
</evidence>
<dbReference type="Gene3D" id="2.10.25.10">
    <property type="entry name" value="Laminin"/>
    <property type="match status" value="1"/>
</dbReference>
<dbReference type="Proteomes" id="UP000250572">
    <property type="component" value="Unassembled WGS sequence"/>
</dbReference>
<protein>
    <recommendedName>
        <fullName evidence="3">VWFD domain-containing protein</fullName>
    </recommendedName>
</protein>
<dbReference type="AlphaFoldDB" id="A0A315VHC8"/>
<name>A0A315VHC8_GAMAF</name>
<dbReference type="SMART" id="SM00216">
    <property type="entry name" value="VWD"/>
    <property type="match status" value="1"/>
</dbReference>
<organism evidence="4 5">
    <name type="scientific">Gambusia affinis</name>
    <name type="common">Western mosquitofish</name>
    <name type="synonym">Heterandria affinis</name>
    <dbReference type="NCBI Taxonomy" id="33528"/>
    <lineage>
        <taxon>Eukaryota</taxon>
        <taxon>Metazoa</taxon>
        <taxon>Chordata</taxon>
        <taxon>Craniata</taxon>
        <taxon>Vertebrata</taxon>
        <taxon>Euteleostomi</taxon>
        <taxon>Actinopterygii</taxon>
        <taxon>Neopterygii</taxon>
        <taxon>Teleostei</taxon>
        <taxon>Neoteleostei</taxon>
        <taxon>Acanthomorphata</taxon>
        <taxon>Ovalentaria</taxon>
        <taxon>Atherinomorphae</taxon>
        <taxon>Cyprinodontiformes</taxon>
        <taxon>Poeciliidae</taxon>
        <taxon>Poeciliinae</taxon>
        <taxon>Gambusia</taxon>
    </lineage>
</organism>
<dbReference type="GO" id="GO:0005615">
    <property type="term" value="C:extracellular space"/>
    <property type="evidence" value="ECO:0007669"/>
    <property type="project" value="TreeGrafter"/>
</dbReference>
<dbReference type="InterPro" id="IPR050780">
    <property type="entry name" value="Mucin_vWF_Thrombospondin_sf"/>
</dbReference>
<dbReference type="Pfam" id="PF00094">
    <property type="entry name" value="VWD"/>
    <property type="match status" value="2"/>
</dbReference>
<keyword evidence="5" id="KW-1185">Reference proteome</keyword>
<dbReference type="PROSITE" id="PS51233">
    <property type="entry name" value="VWFD"/>
    <property type="match status" value="1"/>
</dbReference>
<proteinExistence type="predicted"/>
<dbReference type="Pfam" id="PF01826">
    <property type="entry name" value="TIL"/>
    <property type="match status" value="1"/>
</dbReference>
<evidence type="ECO:0000259" key="3">
    <source>
        <dbReference type="PROSITE" id="PS51233"/>
    </source>
</evidence>
<dbReference type="InterPro" id="IPR014853">
    <property type="entry name" value="VWF/SSPO/ZAN-like_Cys-rich_dom"/>
</dbReference>
<evidence type="ECO:0000313" key="4">
    <source>
        <dbReference type="EMBL" id="PWA22458.1"/>
    </source>
</evidence>
<feature type="domain" description="VWFD" evidence="3">
    <location>
        <begin position="647"/>
        <end position="856"/>
    </location>
</feature>
<dbReference type="SUPFAM" id="SSF57567">
    <property type="entry name" value="Serine protease inhibitors"/>
    <property type="match status" value="1"/>
</dbReference>
<dbReference type="PANTHER" id="PTHR11339:SF386">
    <property type="entry name" value="HEMOLECTIN, ISOFORM A"/>
    <property type="match status" value="1"/>
</dbReference>
<evidence type="ECO:0000256" key="2">
    <source>
        <dbReference type="ARBA" id="ARBA00023180"/>
    </source>
</evidence>
<keyword evidence="2" id="KW-0325">Glycoprotein</keyword>
<keyword evidence="1" id="KW-1015">Disulfide bond</keyword>
<reference evidence="4 5" key="1">
    <citation type="journal article" date="2018" name="G3 (Bethesda)">
        <title>A High-Quality Reference Genome for the Invasive Mosquitofish Gambusia affinis Using a Chicago Library.</title>
        <authorList>
            <person name="Hoffberg S.L."/>
            <person name="Troendle N.J."/>
            <person name="Glenn T.C."/>
            <person name="Mahmud O."/>
            <person name="Louha S."/>
            <person name="Chalopin D."/>
            <person name="Bennetzen J.L."/>
            <person name="Mauricio R."/>
        </authorList>
    </citation>
    <scope>NUCLEOTIDE SEQUENCE [LARGE SCALE GENOMIC DNA]</scope>
    <source>
        <strain evidence="4">NE01/NJP1002.9</strain>
        <tissue evidence="4">Muscle</tissue>
    </source>
</reference>
<evidence type="ECO:0000256" key="1">
    <source>
        <dbReference type="ARBA" id="ARBA00023157"/>
    </source>
</evidence>
<sequence length="1032" mass="114257">MKRSDCHKVVWVVVVRQTQQTQMRDLEICVYVVSCLCLPLRMEEAVLSRSLDPHVKQLPRWNWLTIQGPTFLLVSPENCMGGANRIHSGLPVWAGNSSLFIKELHCLHPVTQLDSPAQPGCRHSIENIPGMGAGRVSSLPSTPTVEGVEEAAVLTPGRADVEDPESWMLTVAKAHPWRPNVCTLPCHRVEYSTQQYLPYSLPSCPGRTMTVLLDAREGSSSKKLKGRRKKPTALPALNASWEQNHFEEEQKVHYLVDYVFIVADVVLKGHCRLPGVILSEDTAAGGFTVPVARSDFMRPWVRKRSHNVLCDVRWVLVPKLDDHSSLAGGFGLTASFTSSICQFHLWNAVQVGSDGFHLRHGEVGKHWGTVLRLRCHSSIGAPIVLVGVKSEALRSQVQCPIPVFPAVTLTLASNGSWLKCHCTSHGSPPHSKPPRVQLGHISLLESNIVKMNWEPGLVVLLGLQLVVGAGHWCERVVEDRVEWVQSPRLQLEVGCSEVYQYNTQGWRLDVDRMRTAHGGDDGIAQYYKQQGQTASCFLYKPPEIESHTVNKTVRTCCEGWGGPHCSQGVEARGQCYSTWNCEKFPGVHNSSLMPMEQCCSTLWGLSWKNASDQTCLTCTYTLLPDSQSSPLVRSGLLGTARVPLGSATCMSWGGAHYRTFDRKHFHFQGSCTYLLASSTDGTWAVYISTICDQRGDCNKVIIPYQTNPVVEDVLHVGTKHIFGRHTNNQISVRISFQALRMMLGLDLVSIHHKNVTLNSLSVPNGEPLFQNGVSVYWLGDYVFVESGVGVRVKFDMVNTVYVTVTSEQLGTTRGLCGVFNNDPDDDFTTMAGAVSSYAASFGNSWKIPDQHSEDCSDAAELGHSCDVTGDPALRRRAEAVCGLLLEKPFTHCHSQVDPGAYMDACQYLYCSLPPKERQDAVCDTLASYTRECAEQHVVIMWRTAALCGRVCPRGQVFSDCVSSCPPSCSSPRPPGPAAAVGQCREKCVGGCECPPDRYLYQGLCLNREDCPCFHRRRIYQPGDRIQMRCNTW</sequence>
<dbReference type="PANTHER" id="PTHR11339">
    <property type="entry name" value="EXTRACELLULAR MATRIX GLYCOPROTEIN RELATED"/>
    <property type="match status" value="1"/>
</dbReference>